<dbReference type="Gene3D" id="2.60.120.260">
    <property type="entry name" value="Galactose-binding domain-like"/>
    <property type="match status" value="1"/>
</dbReference>
<accession>A0A1Q9DT39</accession>
<evidence type="ECO:0000313" key="1">
    <source>
        <dbReference type="EMBL" id="OLP98339.1"/>
    </source>
</evidence>
<dbReference type="InterPro" id="IPR008979">
    <property type="entry name" value="Galactose-bd-like_sf"/>
</dbReference>
<dbReference type="EMBL" id="LSRX01000400">
    <property type="protein sequence ID" value="OLP98339.1"/>
    <property type="molecule type" value="Genomic_DNA"/>
</dbReference>
<name>A0A1Q9DT39_SYMMI</name>
<protein>
    <submittedName>
        <fullName evidence="1">Uncharacterized protein</fullName>
    </submittedName>
</protein>
<comment type="caution">
    <text evidence="1">The sequence shown here is derived from an EMBL/GenBank/DDBJ whole genome shotgun (WGS) entry which is preliminary data.</text>
</comment>
<dbReference type="AlphaFoldDB" id="A0A1Q9DT39"/>
<dbReference type="SUPFAM" id="SSF49785">
    <property type="entry name" value="Galactose-binding domain-like"/>
    <property type="match status" value="1"/>
</dbReference>
<dbReference type="OrthoDB" id="411976at2759"/>
<keyword evidence="2" id="KW-1185">Reference proteome</keyword>
<organism evidence="1 2">
    <name type="scientific">Symbiodinium microadriaticum</name>
    <name type="common">Dinoflagellate</name>
    <name type="synonym">Zooxanthella microadriatica</name>
    <dbReference type="NCBI Taxonomy" id="2951"/>
    <lineage>
        <taxon>Eukaryota</taxon>
        <taxon>Sar</taxon>
        <taxon>Alveolata</taxon>
        <taxon>Dinophyceae</taxon>
        <taxon>Suessiales</taxon>
        <taxon>Symbiodiniaceae</taxon>
        <taxon>Symbiodinium</taxon>
    </lineage>
</organism>
<dbReference type="Proteomes" id="UP000186817">
    <property type="component" value="Unassembled WGS sequence"/>
</dbReference>
<gene>
    <name evidence="1" type="ORF">AK812_SmicGene19221</name>
</gene>
<sequence>MSWPCTKGPASGWVTGGRPLERVYIMTLASTYKEFDLAFDGNMKKFWNGCCRGYPNQWLQYKFDSPTRITGYGLTTGSGECPSAWVFEGNSNGMVLREVRFFTNEKDAKGATDCYAQRTLVADEGVGDTKHMSSLDACQEECSSIGSCNSFAVCEHVGDRAKFNCYKERTLVADEGERCLIA</sequence>
<reference evidence="1 2" key="1">
    <citation type="submission" date="2016-02" db="EMBL/GenBank/DDBJ databases">
        <title>Genome analysis of coral dinoflagellate symbionts highlights evolutionary adaptations to a symbiotic lifestyle.</title>
        <authorList>
            <person name="Aranda M."/>
            <person name="Li Y."/>
            <person name="Liew Y.J."/>
            <person name="Baumgarten S."/>
            <person name="Simakov O."/>
            <person name="Wilson M."/>
            <person name="Piel J."/>
            <person name="Ashoor H."/>
            <person name="Bougouffa S."/>
            <person name="Bajic V.B."/>
            <person name="Ryu T."/>
            <person name="Ravasi T."/>
            <person name="Bayer T."/>
            <person name="Micklem G."/>
            <person name="Kim H."/>
            <person name="Bhak J."/>
            <person name="Lajeunesse T.C."/>
            <person name="Voolstra C.R."/>
        </authorList>
    </citation>
    <scope>NUCLEOTIDE SEQUENCE [LARGE SCALE GENOMIC DNA]</scope>
    <source>
        <strain evidence="1 2">CCMP2467</strain>
    </source>
</reference>
<evidence type="ECO:0000313" key="2">
    <source>
        <dbReference type="Proteomes" id="UP000186817"/>
    </source>
</evidence>
<proteinExistence type="predicted"/>